<reference evidence="9" key="1">
    <citation type="submission" date="2018-12" db="EMBL/GenBank/DDBJ databases">
        <title>Complete genome sequence of Roseovarius sp. MME-070.</title>
        <authorList>
            <person name="Nam Y.-D."/>
            <person name="Kang J."/>
            <person name="Chung W.-H."/>
            <person name="Park Y.S."/>
        </authorList>
    </citation>
    <scope>NUCLEOTIDE SEQUENCE [LARGE SCALE GENOMIC DNA]</scope>
    <source>
        <strain evidence="9">MME-070</strain>
    </source>
</reference>
<dbReference type="EMBL" id="CP034348">
    <property type="protein sequence ID" value="QGX99674.1"/>
    <property type="molecule type" value="Genomic_DNA"/>
</dbReference>
<keyword evidence="3 6" id="KW-0812">Transmembrane</keyword>
<keyword evidence="4 6" id="KW-1133">Transmembrane helix</keyword>
<organism evidence="8 9">
    <name type="scientific">Roseovarius faecimaris</name>
    <dbReference type="NCBI Taxonomy" id="2494550"/>
    <lineage>
        <taxon>Bacteria</taxon>
        <taxon>Pseudomonadati</taxon>
        <taxon>Pseudomonadota</taxon>
        <taxon>Alphaproteobacteria</taxon>
        <taxon>Rhodobacterales</taxon>
        <taxon>Roseobacteraceae</taxon>
        <taxon>Roseovarius</taxon>
    </lineage>
</organism>
<feature type="transmembrane region" description="Helical" evidence="6">
    <location>
        <begin position="755"/>
        <end position="774"/>
    </location>
</feature>
<dbReference type="KEGG" id="rom:EI983_15935"/>
<proteinExistence type="predicted"/>
<evidence type="ECO:0000256" key="1">
    <source>
        <dbReference type="ARBA" id="ARBA00004651"/>
    </source>
</evidence>
<sequence>MIRACLLALLSHWWRNPLQLFAYLAGLALATALWSGVQAINAEARASYDAAAATLGEGQFDQLLPRQGDAISQEVYVALRRAGWLVSPVVEARIGGVRLVGLDPLTSPTGLRVLAADGVAPDTFLGSTPRLFANSETAAALPDHIEIIVDEGVAPGIALGDIGHVQRILERDDLSRLVVLPEQPLVQPDLAEVAPQLVLRPSRQMADVAQLTDSFHLNLTAFGLLSFAVGLFIVHSTIGLAFEQRRGMIRTLRALGVPLRSLVALISAEMLLLATVGAILGIVLGYGVAATLLPDVALTLDGLYGAQVSGTLRMRPEWWLSGFVLAMSGAALALAGRLWQVARMPLLASVRPRAWVMATAARFRLQTIGALVLLALAGLLALTGQGLLPAFALLGCMLIGAALALPACVVRVLSWLERRAGGPVWRWFWADTRQQLPGLSLALMALLLAVAANIGVSTMVSSFRLTFVDFLDQRLASELFVQVETADESRALEAYLSAEGIETLPLLSAPAELAGRPGRLYGVRVGPTYRENWAFLAATPSAWDKVEAGEGLVVNEQLARRAGLWVGDVLQIAPDLSLPITAIVGDYGNPEGQAMTSEALFKTLHPRLFAQRFGLRIQGAGALRAALSQKFGLPANAFTDQAAVKAASLEVFERTFTVTAALNVLTLGVAGFAILMSLLTLADMRIPQIAPVWALGLTRRRLGWLELSRAIVTAALVFVCAVPLGLALAWVLLSIVNVEAFGWQLPMYFFPADYLRLGIYALCAAGLAACWPALRLMRTPPATLLKVFANER</sequence>
<dbReference type="Proteomes" id="UP000428330">
    <property type="component" value="Chromosome"/>
</dbReference>
<feature type="transmembrane region" description="Helical" evidence="6">
    <location>
        <begin position="710"/>
        <end position="735"/>
    </location>
</feature>
<feature type="transmembrane region" description="Helical" evidence="6">
    <location>
        <begin position="363"/>
        <end position="384"/>
    </location>
</feature>
<feature type="transmembrane region" description="Helical" evidence="6">
    <location>
        <begin position="318"/>
        <end position="342"/>
    </location>
</feature>
<feature type="domain" description="ABC3 transporter permease C-terminal" evidence="7">
    <location>
        <begin position="663"/>
        <end position="781"/>
    </location>
</feature>
<evidence type="ECO:0000313" key="8">
    <source>
        <dbReference type="EMBL" id="QGX99674.1"/>
    </source>
</evidence>
<dbReference type="InterPro" id="IPR003838">
    <property type="entry name" value="ABC3_permease_C"/>
</dbReference>
<keyword evidence="2" id="KW-1003">Cell membrane</keyword>
<keyword evidence="5 6" id="KW-0472">Membrane</keyword>
<feature type="transmembrane region" description="Helical" evidence="6">
    <location>
        <begin position="390"/>
        <end position="416"/>
    </location>
</feature>
<protein>
    <submittedName>
        <fullName evidence="8">ABC transporter permease</fullName>
    </submittedName>
</protein>
<dbReference type="AlphaFoldDB" id="A0A6I6IUA2"/>
<dbReference type="OrthoDB" id="343744at2"/>
<evidence type="ECO:0000256" key="5">
    <source>
        <dbReference type="ARBA" id="ARBA00023136"/>
    </source>
</evidence>
<comment type="subcellular location">
    <subcellularLocation>
        <location evidence="1">Cell membrane</location>
        <topology evidence="1">Multi-pass membrane protein</topology>
    </subcellularLocation>
</comment>
<dbReference type="GO" id="GO:0005886">
    <property type="term" value="C:plasma membrane"/>
    <property type="evidence" value="ECO:0007669"/>
    <property type="project" value="UniProtKB-SubCell"/>
</dbReference>
<feature type="domain" description="ABC3 transporter permease C-terminal" evidence="7">
    <location>
        <begin position="221"/>
        <end position="345"/>
    </location>
</feature>
<evidence type="ECO:0000313" key="9">
    <source>
        <dbReference type="Proteomes" id="UP000428330"/>
    </source>
</evidence>
<name>A0A6I6IUA2_9RHOB</name>
<gene>
    <name evidence="8" type="ORF">EI983_15935</name>
</gene>
<evidence type="ECO:0000256" key="2">
    <source>
        <dbReference type="ARBA" id="ARBA00022475"/>
    </source>
</evidence>
<dbReference type="InterPro" id="IPR038766">
    <property type="entry name" value="Membrane_comp_ABC_pdt"/>
</dbReference>
<feature type="transmembrane region" description="Helical" evidence="6">
    <location>
        <begin position="660"/>
        <end position="681"/>
    </location>
</feature>
<evidence type="ECO:0000256" key="3">
    <source>
        <dbReference type="ARBA" id="ARBA00022692"/>
    </source>
</evidence>
<feature type="transmembrane region" description="Helical" evidence="6">
    <location>
        <begin position="436"/>
        <end position="456"/>
    </location>
</feature>
<keyword evidence="9" id="KW-1185">Reference proteome</keyword>
<feature type="transmembrane region" description="Helical" evidence="6">
    <location>
        <begin position="262"/>
        <end position="289"/>
    </location>
</feature>
<accession>A0A6I6IUA2</accession>
<dbReference type="PANTHER" id="PTHR30287:SF2">
    <property type="entry name" value="BLL1001 PROTEIN"/>
    <property type="match status" value="1"/>
</dbReference>
<evidence type="ECO:0000256" key="4">
    <source>
        <dbReference type="ARBA" id="ARBA00022989"/>
    </source>
</evidence>
<dbReference type="Pfam" id="PF02687">
    <property type="entry name" value="FtsX"/>
    <property type="match status" value="2"/>
</dbReference>
<evidence type="ECO:0000259" key="7">
    <source>
        <dbReference type="Pfam" id="PF02687"/>
    </source>
</evidence>
<dbReference type="PANTHER" id="PTHR30287">
    <property type="entry name" value="MEMBRANE COMPONENT OF PREDICTED ABC SUPERFAMILY METABOLITE UPTAKE TRANSPORTER"/>
    <property type="match status" value="1"/>
</dbReference>
<feature type="transmembrane region" description="Helical" evidence="6">
    <location>
        <begin position="219"/>
        <end position="242"/>
    </location>
</feature>
<dbReference type="RefSeq" id="WP_157708355.1">
    <property type="nucleotide sequence ID" value="NZ_CP034348.1"/>
</dbReference>
<evidence type="ECO:0000256" key="6">
    <source>
        <dbReference type="SAM" id="Phobius"/>
    </source>
</evidence>